<sequence length="323" mass="36720">MVANKTASFCFKVNFEFPKIFSSTAFCIIFIFGLLGNCWGLKSIFTNWRKLGNIKIFALNLCIADILHLLTLPFWVTYQVQGQKWIFGQPFCKITRFLFNTNLYGSIGFLTCISVYRYLGIVYPLKVKGRIKVCHSVGISALVWIMVLLQCLPDVFFDKTFGKRDKCYDSTTDQSVGSYLTYSIILTVTGFLIPLVLIVCCYGHMAVILATKKDIGDTTLKLKCLRLVVILAVLFSVCFIPIHIFRNLNLMTRISKINKVCKTWYSNMYVARHVSEGLASLNSAINPLVYLLNSDELLKRFLNLGRKRQEGPSLPELSPMRST</sequence>
<proteinExistence type="predicted"/>
<feature type="transmembrane region" description="Helical" evidence="5">
    <location>
        <begin position="20"/>
        <end position="45"/>
    </location>
</feature>
<keyword evidence="4 5" id="KW-0472">Membrane</keyword>
<dbReference type="GO" id="GO:0016020">
    <property type="term" value="C:membrane"/>
    <property type="evidence" value="ECO:0007669"/>
    <property type="project" value="UniProtKB-SubCell"/>
</dbReference>
<dbReference type="SUPFAM" id="SSF81321">
    <property type="entry name" value="Family A G protein-coupled receptor-like"/>
    <property type="match status" value="1"/>
</dbReference>
<dbReference type="PANTHER" id="PTHR24244:SF0">
    <property type="entry name" value="G-PROTEIN COUPLED RECEPTORS FAMILY 1 PROFILE DOMAIN-CONTAINING PROTEIN"/>
    <property type="match status" value="1"/>
</dbReference>
<gene>
    <name evidence="8" type="primary">si:dkey-78k11.9</name>
</gene>
<evidence type="ECO:0000256" key="2">
    <source>
        <dbReference type="ARBA" id="ARBA00022692"/>
    </source>
</evidence>
<feature type="domain" description="G-protein coupled receptors family 1 profile" evidence="6">
    <location>
        <begin position="36"/>
        <end position="290"/>
    </location>
</feature>
<comment type="subcellular location">
    <subcellularLocation>
        <location evidence="1">Membrane</location>
    </subcellularLocation>
</comment>
<dbReference type="GO" id="GO:0008188">
    <property type="term" value="F:neuropeptide receptor activity"/>
    <property type="evidence" value="ECO:0007669"/>
    <property type="project" value="InterPro"/>
</dbReference>
<dbReference type="Proteomes" id="UP000221080">
    <property type="component" value="Chromosome 15"/>
</dbReference>
<dbReference type="PROSITE" id="PS50262">
    <property type="entry name" value="G_PROTEIN_RECEP_F1_2"/>
    <property type="match status" value="1"/>
</dbReference>
<reference evidence="7" key="1">
    <citation type="journal article" date="2016" name="Nat. Commun.">
        <title>The channel catfish genome sequence provides insights into the evolution of scale formation in teleosts.</title>
        <authorList>
            <person name="Liu Z."/>
            <person name="Liu S."/>
            <person name="Yao J."/>
            <person name="Bao L."/>
            <person name="Zhang J."/>
            <person name="Li Y."/>
            <person name="Jiang C."/>
            <person name="Sun L."/>
            <person name="Wang R."/>
            <person name="Zhang Y."/>
            <person name="Zhou T."/>
            <person name="Zeng Q."/>
            <person name="Fu Q."/>
            <person name="Gao S."/>
            <person name="Li N."/>
            <person name="Koren S."/>
            <person name="Jiang Y."/>
            <person name="Zimin A."/>
            <person name="Xu P."/>
            <person name="Phillippy A.M."/>
            <person name="Geng X."/>
            <person name="Song L."/>
            <person name="Sun F."/>
            <person name="Li C."/>
            <person name="Wang X."/>
            <person name="Chen A."/>
            <person name="Jin Y."/>
            <person name="Yuan Z."/>
            <person name="Yang Y."/>
            <person name="Tan S."/>
            <person name="Peatman E."/>
            <person name="Lu J."/>
            <person name="Qin Z."/>
            <person name="Dunham R."/>
            <person name="Li Z."/>
            <person name="Sonstegard T."/>
            <person name="Feng J."/>
            <person name="Danzmann R.G."/>
            <person name="Schroeder S."/>
            <person name="Scheffler B."/>
            <person name="Duke M.V."/>
            <person name="Ballard L."/>
            <person name="Kucuktas H."/>
            <person name="Kaltenboeck L."/>
            <person name="Liu H."/>
            <person name="Armbruster J."/>
            <person name="Xie Y."/>
            <person name="Kirby M.L."/>
            <person name="Tian Y."/>
            <person name="Flanagan M.E."/>
            <person name="Mu W."/>
            <person name="Waldbieser G.C."/>
        </authorList>
    </citation>
    <scope>NUCLEOTIDE SEQUENCE [LARGE SCALE GENOMIC DNA]</scope>
    <source>
        <strain evidence="7">SDA103</strain>
    </source>
</reference>
<dbReference type="AlphaFoldDB" id="A0A2D0SKP6"/>
<organism evidence="7 8">
    <name type="scientific">Ictalurus punctatus</name>
    <name type="common">Channel catfish</name>
    <name type="synonym">Silurus punctatus</name>
    <dbReference type="NCBI Taxonomy" id="7998"/>
    <lineage>
        <taxon>Eukaryota</taxon>
        <taxon>Metazoa</taxon>
        <taxon>Chordata</taxon>
        <taxon>Craniata</taxon>
        <taxon>Vertebrata</taxon>
        <taxon>Euteleostomi</taxon>
        <taxon>Actinopterygii</taxon>
        <taxon>Neopterygii</taxon>
        <taxon>Teleostei</taxon>
        <taxon>Ostariophysi</taxon>
        <taxon>Siluriformes</taxon>
        <taxon>Ictaluridae</taxon>
        <taxon>Ictalurus</taxon>
    </lineage>
</organism>
<keyword evidence="7" id="KW-1185">Reference proteome</keyword>
<evidence type="ECO:0000256" key="3">
    <source>
        <dbReference type="ARBA" id="ARBA00022989"/>
    </source>
</evidence>
<dbReference type="Pfam" id="PF00001">
    <property type="entry name" value="7tm_1"/>
    <property type="match status" value="1"/>
</dbReference>
<dbReference type="RefSeq" id="XP_017343283.1">
    <property type="nucleotide sequence ID" value="XM_017487794.3"/>
</dbReference>
<evidence type="ECO:0000256" key="5">
    <source>
        <dbReference type="SAM" id="Phobius"/>
    </source>
</evidence>
<feature type="transmembrane region" description="Helical" evidence="5">
    <location>
        <begin position="179"/>
        <end position="203"/>
    </location>
</feature>
<evidence type="ECO:0000259" key="6">
    <source>
        <dbReference type="PROSITE" id="PS50262"/>
    </source>
</evidence>
<protein>
    <submittedName>
        <fullName evidence="8">P2Y purinoceptor 1</fullName>
    </submittedName>
</protein>
<keyword evidence="2 5" id="KW-0812">Transmembrane</keyword>
<feature type="transmembrane region" description="Helical" evidence="5">
    <location>
        <begin position="137"/>
        <end position="156"/>
    </location>
</feature>
<dbReference type="PRINTS" id="PR00237">
    <property type="entry name" value="GPCRRHODOPSN"/>
</dbReference>
<feature type="transmembrane region" description="Helical" evidence="5">
    <location>
        <begin position="224"/>
        <end position="245"/>
    </location>
</feature>
<dbReference type="OrthoDB" id="9936719at2759"/>
<dbReference type="GeneID" id="108276269"/>
<dbReference type="PANTHER" id="PTHR24244">
    <property type="entry name" value="NEUROPEPTIDE S RECEPTOR"/>
    <property type="match status" value="1"/>
</dbReference>
<feature type="transmembrane region" description="Helical" evidence="5">
    <location>
        <begin position="103"/>
        <end position="125"/>
    </location>
</feature>
<dbReference type="Gene3D" id="1.20.1070.10">
    <property type="entry name" value="Rhodopsin 7-helix transmembrane proteins"/>
    <property type="match status" value="1"/>
</dbReference>
<reference evidence="8" key="2">
    <citation type="submission" date="2025-08" db="UniProtKB">
        <authorList>
            <consortium name="RefSeq"/>
        </authorList>
    </citation>
    <scope>IDENTIFICATION</scope>
    <source>
        <tissue evidence="8">Blood</tissue>
    </source>
</reference>
<evidence type="ECO:0000256" key="1">
    <source>
        <dbReference type="ARBA" id="ARBA00004370"/>
    </source>
</evidence>
<dbReference type="InterPro" id="IPR027294">
    <property type="entry name" value="NPS_rcpt"/>
</dbReference>
<dbReference type="KEGG" id="ipu:108276269"/>
<feature type="transmembrane region" description="Helical" evidence="5">
    <location>
        <begin position="57"/>
        <end position="76"/>
    </location>
</feature>
<keyword evidence="3 5" id="KW-1133">Transmembrane helix</keyword>
<dbReference type="InterPro" id="IPR000276">
    <property type="entry name" value="GPCR_Rhodpsn"/>
</dbReference>
<name>A0A2D0SKP6_ICTPU</name>
<dbReference type="InterPro" id="IPR017452">
    <property type="entry name" value="GPCR_Rhodpsn_7TM"/>
</dbReference>
<evidence type="ECO:0000313" key="7">
    <source>
        <dbReference type="Proteomes" id="UP000221080"/>
    </source>
</evidence>
<dbReference type="PRINTS" id="PR01157">
    <property type="entry name" value="P2YPURNOCPTR"/>
</dbReference>
<evidence type="ECO:0000256" key="4">
    <source>
        <dbReference type="ARBA" id="ARBA00023136"/>
    </source>
</evidence>
<evidence type="ECO:0000313" key="8">
    <source>
        <dbReference type="RefSeq" id="XP_017343283.1"/>
    </source>
</evidence>
<accession>A0A2D0SKP6</accession>